<dbReference type="Pfam" id="PF01047">
    <property type="entry name" value="MarR"/>
    <property type="match status" value="1"/>
</dbReference>
<keyword evidence="7" id="KW-1185">Reference proteome</keyword>
<dbReference type="InterPro" id="IPR036390">
    <property type="entry name" value="WH_DNA-bd_sf"/>
</dbReference>
<dbReference type="Proteomes" id="UP001551482">
    <property type="component" value="Unassembled WGS sequence"/>
</dbReference>
<dbReference type="InterPro" id="IPR039422">
    <property type="entry name" value="MarR/SlyA-like"/>
</dbReference>
<reference evidence="6 7" key="1">
    <citation type="submission" date="2024-06" db="EMBL/GenBank/DDBJ databases">
        <title>The Natural Products Discovery Center: Release of the First 8490 Sequenced Strains for Exploring Actinobacteria Biosynthetic Diversity.</title>
        <authorList>
            <person name="Kalkreuter E."/>
            <person name="Kautsar S.A."/>
            <person name="Yang D."/>
            <person name="Bader C.D."/>
            <person name="Teijaro C.N."/>
            <person name="Fluegel L."/>
            <person name="Davis C.M."/>
            <person name="Simpson J.R."/>
            <person name="Lauterbach L."/>
            <person name="Steele A.D."/>
            <person name="Gui C."/>
            <person name="Meng S."/>
            <person name="Li G."/>
            <person name="Viehrig K."/>
            <person name="Ye F."/>
            <person name="Su P."/>
            <person name="Kiefer A.F."/>
            <person name="Nichols A."/>
            <person name="Cepeda A.J."/>
            <person name="Yan W."/>
            <person name="Fan B."/>
            <person name="Jiang Y."/>
            <person name="Adhikari A."/>
            <person name="Zheng C.-J."/>
            <person name="Schuster L."/>
            <person name="Cowan T.M."/>
            <person name="Smanski M.J."/>
            <person name="Chevrette M.G."/>
            <person name="De Carvalho L.P.S."/>
            <person name="Shen B."/>
        </authorList>
    </citation>
    <scope>NUCLEOTIDE SEQUENCE [LARGE SCALE GENOMIC DNA]</scope>
    <source>
        <strain evidence="6 7">NPDC048946</strain>
    </source>
</reference>
<dbReference type="InterPro" id="IPR036388">
    <property type="entry name" value="WH-like_DNA-bd_sf"/>
</dbReference>
<dbReference type="EMBL" id="JBEZFP010000010">
    <property type="protein sequence ID" value="MEU8133086.1"/>
    <property type="molecule type" value="Genomic_DNA"/>
</dbReference>
<organism evidence="6 7">
    <name type="scientific">Streptodolium elevatio</name>
    <dbReference type="NCBI Taxonomy" id="3157996"/>
    <lineage>
        <taxon>Bacteria</taxon>
        <taxon>Bacillati</taxon>
        <taxon>Actinomycetota</taxon>
        <taxon>Actinomycetes</taxon>
        <taxon>Kitasatosporales</taxon>
        <taxon>Streptomycetaceae</taxon>
        <taxon>Streptodolium</taxon>
    </lineage>
</organism>
<dbReference type="PROSITE" id="PS01117">
    <property type="entry name" value="HTH_MARR_1"/>
    <property type="match status" value="1"/>
</dbReference>
<dbReference type="PROSITE" id="PS50995">
    <property type="entry name" value="HTH_MARR_2"/>
    <property type="match status" value="1"/>
</dbReference>
<dbReference type="RefSeq" id="WP_358349973.1">
    <property type="nucleotide sequence ID" value="NZ_JBEZFP010000010.1"/>
</dbReference>
<evidence type="ECO:0000256" key="3">
    <source>
        <dbReference type="ARBA" id="ARBA00023163"/>
    </source>
</evidence>
<dbReference type="InterPro" id="IPR023187">
    <property type="entry name" value="Tscrpt_reg_MarR-type_CS"/>
</dbReference>
<evidence type="ECO:0000256" key="2">
    <source>
        <dbReference type="ARBA" id="ARBA00023125"/>
    </source>
</evidence>
<evidence type="ECO:0000313" key="7">
    <source>
        <dbReference type="Proteomes" id="UP001551482"/>
    </source>
</evidence>
<dbReference type="InterPro" id="IPR000835">
    <property type="entry name" value="HTH_MarR-typ"/>
</dbReference>
<evidence type="ECO:0000256" key="4">
    <source>
        <dbReference type="SAM" id="MobiDB-lite"/>
    </source>
</evidence>
<gene>
    <name evidence="6" type="ORF">AB0C36_06215</name>
</gene>
<evidence type="ECO:0000259" key="5">
    <source>
        <dbReference type="PROSITE" id="PS50995"/>
    </source>
</evidence>
<keyword evidence="3" id="KW-0804">Transcription</keyword>
<evidence type="ECO:0000313" key="6">
    <source>
        <dbReference type="EMBL" id="MEU8133086.1"/>
    </source>
</evidence>
<protein>
    <submittedName>
        <fullName evidence="6">MarR family transcriptional regulator</fullName>
    </submittedName>
</protein>
<evidence type="ECO:0000256" key="1">
    <source>
        <dbReference type="ARBA" id="ARBA00023015"/>
    </source>
</evidence>
<dbReference type="SUPFAM" id="SSF46785">
    <property type="entry name" value="Winged helix' DNA-binding domain"/>
    <property type="match status" value="1"/>
</dbReference>
<feature type="domain" description="HTH marR-type" evidence="5">
    <location>
        <begin position="28"/>
        <end position="158"/>
    </location>
</feature>
<keyword evidence="2" id="KW-0238">DNA-binding</keyword>
<feature type="region of interest" description="Disordered" evidence="4">
    <location>
        <begin position="168"/>
        <end position="208"/>
    </location>
</feature>
<dbReference type="SMART" id="SM00347">
    <property type="entry name" value="HTH_MARR"/>
    <property type="match status" value="1"/>
</dbReference>
<dbReference type="Gene3D" id="1.10.10.10">
    <property type="entry name" value="Winged helix-like DNA-binding domain superfamily/Winged helix DNA-binding domain"/>
    <property type="match status" value="1"/>
</dbReference>
<proteinExistence type="predicted"/>
<accession>A0ABV3DBK5</accession>
<keyword evidence="1" id="KW-0805">Transcription regulation</keyword>
<dbReference type="PANTHER" id="PTHR33164:SF101">
    <property type="entry name" value="TRANSCRIPTIONAL REPRESSOR MPRA"/>
    <property type="match status" value="1"/>
</dbReference>
<dbReference type="PANTHER" id="PTHR33164">
    <property type="entry name" value="TRANSCRIPTIONAL REGULATOR, MARR FAMILY"/>
    <property type="match status" value="1"/>
</dbReference>
<sequence>MPKPLNLPFDPIARAAQSWEERWGACPPMAAITSIMRAQQILLAEADTVLKPYGLTFARYEALVLLTFSRSGALPLSKIGERLMVHPTSVTNTIDRLEKAELVARRPNPRDGRGTLATITDKGRDVVERATADLVARDFGLGVYDADACADIFRMLLPLRVDAGDFKESEPAADVVPDSPDGITADPDESVREVVGRGADSETAQGAT</sequence>
<name>A0ABV3DBK5_9ACTN</name>
<comment type="caution">
    <text evidence="6">The sequence shown here is derived from an EMBL/GenBank/DDBJ whole genome shotgun (WGS) entry which is preliminary data.</text>
</comment>